<evidence type="ECO:0000313" key="4">
    <source>
        <dbReference type="Proteomes" id="UP000238479"/>
    </source>
</evidence>
<dbReference type="Gramene" id="PRQ25464">
    <property type="protein sequence ID" value="PRQ25464"/>
    <property type="gene ID" value="RchiOBHm_Chr6g0283961"/>
</dbReference>
<dbReference type="PANTHER" id="PTHR46898:SF3">
    <property type="entry name" value="FUNGAL LIPASE-LIKE DOMAIN-CONTAINING PROTEIN"/>
    <property type="match status" value="1"/>
</dbReference>
<organism evidence="3 4">
    <name type="scientific">Rosa chinensis</name>
    <name type="common">China rose</name>
    <dbReference type="NCBI Taxonomy" id="74649"/>
    <lineage>
        <taxon>Eukaryota</taxon>
        <taxon>Viridiplantae</taxon>
        <taxon>Streptophyta</taxon>
        <taxon>Embryophyta</taxon>
        <taxon>Tracheophyta</taxon>
        <taxon>Spermatophyta</taxon>
        <taxon>Magnoliopsida</taxon>
        <taxon>eudicotyledons</taxon>
        <taxon>Gunneridae</taxon>
        <taxon>Pentapetalae</taxon>
        <taxon>rosids</taxon>
        <taxon>fabids</taxon>
        <taxon>Rosales</taxon>
        <taxon>Rosaceae</taxon>
        <taxon>Rosoideae</taxon>
        <taxon>Rosoideae incertae sedis</taxon>
        <taxon>Rosa</taxon>
    </lineage>
</organism>
<protein>
    <submittedName>
        <fullName evidence="3">Putative carboxylesterase</fullName>
        <ecNumber evidence="3">3.1.1.1</ecNumber>
    </submittedName>
</protein>
<dbReference type="GO" id="GO:0106435">
    <property type="term" value="F:carboxylesterase activity"/>
    <property type="evidence" value="ECO:0007669"/>
    <property type="project" value="UniProtKB-EC"/>
</dbReference>
<accession>A0A2P6PU84</accession>
<gene>
    <name evidence="3" type="ORF">RchiOBHm_Chr6g0283961</name>
</gene>
<dbReference type="OMA" id="DPNIEFR"/>
<dbReference type="Gene3D" id="3.40.50.1820">
    <property type="entry name" value="alpha/beta hydrolase"/>
    <property type="match status" value="1"/>
</dbReference>
<dbReference type="InterPro" id="IPR029058">
    <property type="entry name" value="AB_hydrolase_fold"/>
</dbReference>
<dbReference type="InterPro" id="IPR044603">
    <property type="entry name" value="SAG101-like"/>
</dbReference>
<dbReference type="SUPFAM" id="SSF53474">
    <property type="entry name" value="alpha/beta-Hydrolases"/>
    <property type="match status" value="1"/>
</dbReference>
<dbReference type="Pfam" id="PF01764">
    <property type="entry name" value="Lipase_3"/>
    <property type="match status" value="1"/>
</dbReference>
<name>A0A2P6PU84_ROSCH</name>
<dbReference type="EMBL" id="PDCK01000044">
    <property type="protein sequence ID" value="PRQ25464.1"/>
    <property type="molecule type" value="Genomic_DNA"/>
</dbReference>
<dbReference type="GO" id="GO:0006629">
    <property type="term" value="P:lipid metabolic process"/>
    <property type="evidence" value="ECO:0007669"/>
    <property type="project" value="InterPro"/>
</dbReference>
<feature type="domain" description="Fungal lipase-type" evidence="2">
    <location>
        <begin position="79"/>
        <end position="202"/>
    </location>
</feature>
<evidence type="ECO:0000256" key="1">
    <source>
        <dbReference type="ARBA" id="ARBA00022801"/>
    </source>
</evidence>
<proteinExistence type="predicted"/>
<reference evidence="3 4" key="1">
    <citation type="journal article" date="2018" name="Nat. Genet.">
        <title>The Rosa genome provides new insights in the design of modern roses.</title>
        <authorList>
            <person name="Bendahmane M."/>
        </authorList>
    </citation>
    <scope>NUCLEOTIDE SEQUENCE [LARGE SCALE GENOMIC DNA]</scope>
    <source>
        <strain evidence="4">cv. Old Blush</strain>
    </source>
</reference>
<keyword evidence="1 3" id="KW-0378">Hydrolase</keyword>
<comment type="caution">
    <text evidence="3">The sequence shown here is derived from an EMBL/GenBank/DDBJ whole genome shotgun (WGS) entry which is preliminary data.</text>
</comment>
<dbReference type="PANTHER" id="PTHR46898">
    <property type="entry name" value="SENESCENCE-ASSOCIATED CARBOXYLESTERASE 101"/>
    <property type="match status" value="1"/>
</dbReference>
<evidence type="ECO:0000313" key="3">
    <source>
        <dbReference type="EMBL" id="PRQ25464.1"/>
    </source>
</evidence>
<keyword evidence="4" id="KW-1185">Reference proteome</keyword>
<dbReference type="EC" id="3.1.1.1" evidence="3"/>
<evidence type="ECO:0000259" key="2">
    <source>
        <dbReference type="Pfam" id="PF01764"/>
    </source>
</evidence>
<dbReference type="GO" id="GO:0006952">
    <property type="term" value="P:defense response"/>
    <property type="evidence" value="ECO:0007669"/>
    <property type="project" value="InterPro"/>
</dbReference>
<dbReference type="InterPro" id="IPR002921">
    <property type="entry name" value="Fungal_lipase-type"/>
</dbReference>
<dbReference type="STRING" id="74649.A0A2P6PU84"/>
<dbReference type="Proteomes" id="UP000238479">
    <property type="component" value="Chromosome 6"/>
</dbReference>
<sequence>MTHNQFSSGLESANLVVTSDPVHQAWSAIEKQKQINPNAEPTLCNVTQESNLTIIAFGTPLGSLLEEEGLVSSSALKADNFTDFEFLGTKSNKSFSINQAAIKLFRANYDELNRKKTKLIELSKTSLVIITGRSMGGSVATLFTLWLLKGLDLLKTKRPLCITFGSPLVGDEHLRQCVLQFTTWKSCFLHVASNQDPTPKHFLTRNTSGAYKPFGTFLLCSSSGCACSEDPDLILEQLVTTNSQSAQNQDPNIEFRYGQALEDLKHKALCKSSSQSIERERDPLQASIVTQLLAIGVLAQVAEFQCILMII</sequence>
<dbReference type="AlphaFoldDB" id="A0A2P6PU84"/>